<organism evidence="7">
    <name type="scientific">Zea mays</name>
    <name type="common">Maize</name>
    <dbReference type="NCBI Taxonomy" id="4577"/>
    <lineage>
        <taxon>Eukaryota</taxon>
        <taxon>Viridiplantae</taxon>
        <taxon>Streptophyta</taxon>
        <taxon>Embryophyta</taxon>
        <taxon>Tracheophyta</taxon>
        <taxon>Spermatophyta</taxon>
        <taxon>Magnoliopsida</taxon>
        <taxon>Liliopsida</taxon>
        <taxon>Poales</taxon>
        <taxon>Poaceae</taxon>
        <taxon>PACMAD clade</taxon>
        <taxon>Panicoideae</taxon>
        <taxon>Andropogonodae</taxon>
        <taxon>Andropogoneae</taxon>
        <taxon>Tripsacinae</taxon>
        <taxon>Zea</taxon>
    </lineage>
</organism>
<dbReference type="ExpressionAtlas" id="A0A1D6LEK6">
    <property type="expression patterns" value="baseline and differential"/>
</dbReference>
<dbReference type="EMBL" id="CM000782">
    <property type="protein sequence ID" value="AQK78381.1"/>
    <property type="molecule type" value="Genomic_DNA"/>
</dbReference>
<accession>A0A1D6LEK6</accession>
<dbReference type="PANTHER" id="PTHR42893">
    <property type="entry name" value="PROTEIN DETOXIFICATION 44, CHLOROPLASTIC-RELATED"/>
    <property type="match status" value="1"/>
</dbReference>
<dbReference type="InParanoid" id="A0A1D6LEK6"/>
<evidence type="ECO:0000313" key="7">
    <source>
        <dbReference type="EMBL" id="AQK78381.1"/>
    </source>
</evidence>
<evidence type="ECO:0000256" key="5">
    <source>
        <dbReference type="ARBA" id="ARBA00023136"/>
    </source>
</evidence>
<dbReference type="STRING" id="4577.A0A1D6LEK6"/>
<gene>
    <name evidence="7" type="ORF">ZEAMMB73_Zm00001d035115</name>
</gene>
<feature type="transmembrane region" description="Helical" evidence="6">
    <location>
        <begin position="503"/>
        <end position="523"/>
    </location>
</feature>
<feature type="transmembrane region" description="Helical" evidence="6">
    <location>
        <begin position="253"/>
        <end position="276"/>
    </location>
</feature>
<comment type="similarity">
    <text evidence="2 6">Belongs to the multi antimicrobial extrusion (MATE) (TC 2.A.66.1) family.</text>
</comment>
<dbReference type="PANTHER" id="PTHR42893:SF20">
    <property type="entry name" value="PROTEIN DETOXIFICATION"/>
    <property type="match status" value="1"/>
</dbReference>
<dbReference type="NCBIfam" id="TIGR00797">
    <property type="entry name" value="matE"/>
    <property type="match status" value="1"/>
</dbReference>
<evidence type="ECO:0000256" key="3">
    <source>
        <dbReference type="ARBA" id="ARBA00022692"/>
    </source>
</evidence>
<feature type="transmembrane region" description="Helical" evidence="6">
    <location>
        <begin position="313"/>
        <end position="338"/>
    </location>
</feature>
<keyword evidence="4 6" id="KW-1133">Transmembrane helix</keyword>
<dbReference type="IntAct" id="A0A1D6LEK6">
    <property type="interactions" value="1"/>
</dbReference>
<feature type="transmembrane region" description="Helical" evidence="6">
    <location>
        <begin position="439"/>
        <end position="458"/>
    </location>
</feature>
<reference evidence="7" key="1">
    <citation type="submission" date="2015-12" db="EMBL/GenBank/DDBJ databases">
        <title>Update maize B73 reference genome by single molecule sequencing technologies.</title>
        <authorList>
            <consortium name="Maize Genome Sequencing Project"/>
            <person name="Ware D."/>
        </authorList>
    </citation>
    <scope>NUCLEOTIDE SEQUENCE</scope>
    <source>
        <tissue evidence="7">Seedling</tissue>
    </source>
</reference>
<feature type="transmembrane region" description="Helical" evidence="6">
    <location>
        <begin position="535"/>
        <end position="553"/>
    </location>
</feature>
<feature type="transmembrane region" description="Helical" evidence="6">
    <location>
        <begin position="222"/>
        <end position="241"/>
    </location>
</feature>
<protein>
    <recommendedName>
        <fullName evidence="6">Protein DETOXIFICATION</fullName>
    </recommendedName>
    <alternativeName>
        <fullName evidence="6">Multidrug and toxic compound extrusion protein</fullName>
    </alternativeName>
</protein>
<feature type="transmembrane region" description="Helical" evidence="6">
    <location>
        <begin position="364"/>
        <end position="385"/>
    </location>
</feature>
<name>A0A1D6LEK6_MAIZE</name>
<dbReference type="GO" id="GO:0042910">
    <property type="term" value="F:xenobiotic transmembrane transporter activity"/>
    <property type="evidence" value="ECO:0007669"/>
    <property type="project" value="InterPro"/>
</dbReference>
<evidence type="ECO:0000256" key="4">
    <source>
        <dbReference type="ARBA" id="ARBA00022989"/>
    </source>
</evidence>
<feature type="transmembrane region" description="Helical" evidence="6">
    <location>
        <begin position="183"/>
        <end position="202"/>
    </location>
</feature>
<dbReference type="AlphaFoldDB" id="A0A1D6LEK6"/>
<proteinExistence type="inferred from homology"/>
<sequence>MHGERERERESLLLLPDRSAGAMEGGGEHHHPLSVFLRDARLAFRWDELGQEIMRIAVPGALALMADPVASLVDTAFIGHIGPVELGAVGVSIAVFNQVSRIAVFPLVSVTTSFVAEEDAMSNGRDNDKIHQQNERNVSVSEMDELIPPEGASASTSISSFETDSCEVSVEQKRKNIPSVSTALLLGGVLGLLETLLLVLSAKPILGYMGVKPDSAMMKPALQYLVLRSLGAPAVLLSLAIQGVFRGFKDTKTPLYATVAGDAINIVLDPIFMFVFQYGVSGAAIAHVISQYVHTFCLFPIEMEGIYIQKFMILVLLSFVIVYGGTFCRYFIASILLWRLRLHVDLLPPSFKHLQFGRFLKNGFLLLARVIAATCCVTLSASMAARLGSTPMAAFQICLQTWLACSLLADGLAFAGQAILASAFARKDYPKATATASRILQLALVLGLLLSILLGVGLRIGSRLFTSDQGVLHHIYIGIPAHIISFIHIISACKPFRESLSALLNQSTLWLLFLMVSITEHQISDMLPTQWQADRLLLVTHILLINLVPYNFFTEPCMYRQVLVAVVSIICILTLESYGGFIGIWIALVIYMSLRMFAGFWRIGTAQGPWAYLRG</sequence>
<feature type="transmembrane region" description="Helical" evidence="6">
    <location>
        <begin position="470"/>
        <end position="491"/>
    </location>
</feature>
<dbReference type="GO" id="GO:0015297">
    <property type="term" value="F:antiporter activity"/>
    <property type="evidence" value="ECO:0007669"/>
    <property type="project" value="InterPro"/>
</dbReference>
<comment type="subcellular location">
    <subcellularLocation>
        <location evidence="1">Membrane</location>
        <topology evidence="1">Multi-pass membrane protein</topology>
    </subcellularLocation>
</comment>
<dbReference type="InterPro" id="IPR044644">
    <property type="entry name" value="DinF-like"/>
</dbReference>
<evidence type="ECO:0000256" key="6">
    <source>
        <dbReference type="RuleBase" id="RU004914"/>
    </source>
</evidence>
<feature type="transmembrane region" description="Helical" evidence="6">
    <location>
        <begin position="397"/>
        <end position="419"/>
    </location>
</feature>
<feature type="transmembrane region" description="Helical" evidence="6">
    <location>
        <begin position="565"/>
        <end position="592"/>
    </location>
</feature>
<dbReference type="Pfam" id="PF01554">
    <property type="entry name" value="MatE"/>
    <property type="match status" value="2"/>
</dbReference>
<dbReference type="InterPro" id="IPR002528">
    <property type="entry name" value="MATE_fam"/>
</dbReference>
<keyword evidence="5 6" id="KW-0472">Membrane</keyword>
<keyword evidence="3 6" id="KW-0812">Transmembrane</keyword>
<evidence type="ECO:0000256" key="1">
    <source>
        <dbReference type="ARBA" id="ARBA00004141"/>
    </source>
</evidence>
<dbReference type="GO" id="GO:0016020">
    <property type="term" value="C:membrane"/>
    <property type="evidence" value="ECO:0007669"/>
    <property type="project" value="UniProtKB-SubCell"/>
</dbReference>
<evidence type="ECO:0000256" key="2">
    <source>
        <dbReference type="ARBA" id="ARBA00010199"/>
    </source>
</evidence>
<dbReference type="SMR" id="A0A1D6LEK6"/>